<organism evidence="2 3">
    <name type="scientific">Lithospermum erythrorhizon</name>
    <name type="common">Purple gromwell</name>
    <name type="synonym">Lithospermum officinale var. erythrorhizon</name>
    <dbReference type="NCBI Taxonomy" id="34254"/>
    <lineage>
        <taxon>Eukaryota</taxon>
        <taxon>Viridiplantae</taxon>
        <taxon>Streptophyta</taxon>
        <taxon>Embryophyta</taxon>
        <taxon>Tracheophyta</taxon>
        <taxon>Spermatophyta</taxon>
        <taxon>Magnoliopsida</taxon>
        <taxon>eudicotyledons</taxon>
        <taxon>Gunneridae</taxon>
        <taxon>Pentapetalae</taxon>
        <taxon>asterids</taxon>
        <taxon>lamiids</taxon>
        <taxon>Boraginales</taxon>
        <taxon>Boraginaceae</taxon>
        <taxon>Boraginoideae</taxon>
        <taxon>Lithospermeae</taxon>
        <taxon>Lithospermum</taxon>
    </lineage>
</organism>
<evidence type="ECO:0000256" key="1">
    <source>
        <dbReference type="SAM" id="Phobius"/>
    </source>
</evidence>
<sequence>MGASEEALGQEVFMKVATVILHLVYLGVLLIFDKGFVDKFSTDPWYTAIYLLLFVATLAWYFRSPDLIHAWMLFRAVAAVNFLGASAL</sequence>
<proteinExistence type="predicted"/>
<keyword evidence="3" id="KW-1185">Reference proteome</keyword>
<dbReference type="EMBL" id="BAABME010000659">
    <property type="protein sequence ID" value="GAA0144536.1"/>
    <property type="molecule type" value="Genomic_DNA"/>
</dbReference>
<feature type="transmembrane region" description="Helical" evidence="1">
    <location>
        <begin position="44"/>
        <end position="62"/>
    </location>
</feature>
<accession>A0AAV3P0K7</accession>
<evidence type="ECO:0000313" key="2">
    <source>
        <dbReference type="EMBL" id="GAA0144536.1"/>
    </source>
</evidence>
<comment type="caution">
    <text evidence="2">The sequence shown here is derived from an EMBL/GenBank/DDBJ whole genome shotgun (WGS) entry which is preliminary data.</text>
</comment>
<dbReference type="Proteomes" id="UP001454036">
    <property type="component" value="Unassembled WGS sequence"/>
</dbReference>
<keyword evidence="1" id="KW-0472">Membrane</keyword>
<feature type="transmembrane region" description="Helical" evidence="1">
    <location>
        <begin position="12"/>
        <end position="32"/>
    </location>
</feature>
<protein>
    <submittedName>
        <fullName evidence="2">Uncharacterized protein</fullName>
    </submittedName>
</protein>
<keyword evidence="1" id="KW-0812">Transmembrane</keyword>
<evidence type="ECO:0000313" key="3">
    <source>
        <dbReference type="Proteomes" id="UP001454036"/>
    </source>
</evidence>
<name>A0AAV3P0K7_LITER</name>
<gene>
    <name evidence="2" type="ORF">LIER_04959</name>
</gene>
<reference evidence="2 3" key="1">
    <citation type="submission" date="2024-01" db="EMBL/GenBank/DDBJ databases">
        <title>The complete chloroplast genome sequence of Lithospermum erythrorhizon: insights into the phylogenetic relationship among Boraginaceae species and the maternal lineages of purple gromwells.</title>
        <authorList>
            <person name="Okada T."/>
            <person name="Watanabe K."/>
        </authorList>
    </citation>
    <scope>NUCLEOTIDE SEQUENCE [LARGE SCALE GENOMIC DNA]</scope>
</reference>
<dbReference type="AlphaFoldDB" id="A0AAV3P0K7"/>
<keyword evidence="1" id="KW-1133">Transmembrane helix</keyword>